<keyword evidence="2" id="KW-1185">Reference proteome</keyword>
<name>A0ABW0TL18_9BACL</name>
<comment type="caution">
    <text evidence="1">The sequence shown here is derived from an EMBL/GenBank/DDBJ whole genome shotgun (WGS) entry which is preliminary data.</text>
</comment>
<organism evidence="1 2">
    <name type="scientific">Sporosarcina soli</name>
    <dbReference type="NCBI Taxonomy" id="334736"/>
    <lineage>
        <taxon>Bacteria</taxon>
        <taxon>Bacillati</taxon>
        <taxon>Bacillota</taxon>
        <taxon>Bacilli</taxon>
        <taxon>Bacillales</taxon>
        <taxon>Caryophanaceae</taxon>
        <taxon>Sporosarcina</taxon>
    </lineage>
</organism>
<gene>
    <name evidence="1" type="ORF">ACFPRA_09275</name>
</gene>
<dbReference type="RefSeq" id="WP_381433150.1">
    <property type="nucleotide sequence ID" value="NZ_JBHSNO010000005.1"/>
</dbReference>
<evidence type="ECO:0000313" key="1">
    <source>
        <dbReference type="EMBL" id="MFC5589078.1"/>
    </source>
</evidence>
<protein>
    <recommendedName>
        <fullName evidence="3">Transcriptional regulator</fullName>
    </recommendedName>
</protein>
<accession>A0ABW0TL18</accession>
<dbReference type="EMBL" id="JBHSNO010000005">
    <property type="protein sequence ID" value="MFC5589078.1"/>
    <property type="molecule type" value="Genomic_DNA"/>
</dbReference>
<reference evidence="2" key="1">
    <citation type="journal article" date="2019" name="Int. J. Syst. Evol. Microbiol.">
        <title>The Global Catalogue of Microorganisms (GCM) 10K type strain sequencing project: providing services to taxonomists for standard genome sequencing and annotation.</title>
        <authorList>
            <consortium name="The Broad Institute Genomics Platform"/>
            <consortium name="The Broad Institute Genome Sequencing Center for Infectious Disease"/>
            <person name="Wu L."/>
            <person name="Ma J."/>
        </authorList>
    </citation>
    <scope>NUCLEOTIDE SEQUENCE [LARGE SCALE GENOMIC DNA]</scope>
    <source>
        <strain evidence="2">CGMCC 4.1434</strain>
    </source>
</reference>
<sequence length="58" mass="6550">MKNNDRKTEQTLLQKGYLTTAQIVKKLQLQGIQADVCKRVTIGLLAPLENPRESLDIL</sequence>
<dbReference type="Proteomes" id="UP001596109">
    <property type="component" value="Unassembled WGS sequence"/>
</dbReference>
<evidence type="ECO:0008006" key="3">
    <source>
        <dbReference type="Google" id="ProtNLM"/>
    </source>
</evidence>
<proteinExistence type="predicted"/>
<evidence type="ECO:0000313" key="2">
    <source>
        <dbReference type="Proteomes" id="UP001596109"/>
    </source>
</evidence>